<dbReference type="GO" id="GO:0016491">
    <property type="term" value="F:oxidoreductase activity"/>
    <property type="evidence" value="ECO:0007669"/>
    <property type="project" value="UniProtKB-KW"/>
</dbReference>
<feature type="domain" description="Alcohol dehydrogenase-like N-terminal" evidence="5">
    <location>
        <begin position="25"/>
        <end position="95"/>
    </location>
</feature>
<keyword evidence="8" id="KW-1185">Reference proteome</keyword>
<evidence type="ECO:0000313" key="7">
    <source>
        <dbReference type="EMBL" id="SHE41260.1"/>
    </source>
</evidence>
<dbReference type="Pfam" id="PF16912">
    <property type="entry name" value="Glu_dehyd_C"/>
    <property type="match status" value="1"/>
</dbReference>
<dbReference type="PANTHER" id="PTHR43401">
    <property type="entry name" value="L-THREONINE 3-DEHYDROGENASE"/>
    <property type="match status" value="1"/>
</dbReference>
<sequence>MRALQIVGPETVVEVDVPEPRLEREGGLLVQLQHAMVCGTDLPFYAGEQTELDYPLAPGMFIHECTGIVVESRSSRFVPGDRVVALPRDDRGLCRIFEAVGKEAVHIPEDLGDMELAVLAQPLSTVLFALDKLGDVRGLRVDIVGGGPIGLLACWELRRRGAGFLRVMDPVGGRCLMAERLGADRAIRATAAQVLAMERSGLSAGPAADICVEAVGHRETALNDAVALTAKGGTVLALGVPEPSAYAFDYETFFRKNLRLVASITPPWVPYLTRAAELVGRHAEELGPLITHRLPVQRVQEAYRLAKDRSDGVCKVALDARTWE</sequence>
<protein>
    <submittedName>
        <fullName evidence="7">Threonine dehydrogenase</fullName>
    </submittedName>
</protein>
<proteinExistence type="predicted"/>
<reference evidence="8" key="1">
    <citation type="submission" date="2016-11" db="EMBL/GenBank/DDBJ databases">
        <authorList>
            <person name="Varghese N."/>
            <person name="Submissions S."/>
        </authorList>
    </citation>
    <scope>NUCLEOTIDE SEQUENCE [LARGE SCALE GENOMIC DNA]</scope>
    <source>
        <strain evidence="8">DSM 9756</strain>
    </source>
</reference>
<dbReference type="EMBL" id="FQVB01000004">
    <property type="protein sequence ID" value="SHE41260.1"/>
    <property type="molecule type" value="Genomic_DNA"/>
</dbReference>
<dbReference type="RefSeq" id="WP_073036171.1">
    <property type="nucleotide sequence ID" value="NZ_FQVB01000004.1"/>
</dbReference>
<gene>
    <name evidence="7" type="ORF">SAMN02745206_00234</name>
</gene>
<evidence type="ECO:0000313" key="8">
    <source>
        <dbReference type="Proteomes" id="UP000184076"/>
    </source>
</evidence>
<dbReference type="Gene3D" id="3.90.180.10">
    <property type="entry name" value="Medium-chain alcohol dehydrogenases, catalytic domain"/>
    <property type="match status" value="2"/>
</dbReference>
<keyword evidence="4" id="KW-0560">Oxidoreductase</keyword>
<evidence type="ECO:0000259" key="5">
    <source>
        <dbReference type="Pfam" id="PF08240"/>
    </source>
</evidence>
<dbReference type="Proteomes" id="UP000184076">
    <property type="component" value="Unassembled WGS sequence"/>
</dbReference>
<dbReference type="InterPro" id="IPR013154">
    <property type="entry name" value="ADH-like_N"/>
</dbReference>
<organism evidence="7 8">
    <name type="scientific">Desulfacinum infernum DSM 9756</name>
    <dbReference type="NCBI Taxonomy" id="1121391"/>
    <lineage>
        <taxon>Bacteria</taxon>
        <taxon>Pseudomonadati</taxon>
        <taxon>Thermodesulfobacteriota</taxon>
        <taxon>Syntrophobacteria</taxon>
        <taxon>Syntrophobacterales</taxon>
        <taxon>Syntrophobacteraceae</taxon>
        <taxon>Desulfacinum</taxon>
    </lineage>
</organism>
<dbReference type="AlphaFoldDB" id="A0A1M4TA29"/>
<name>A0A1M4TA29_9BACT</name>
<dbReference type="OrthoDB" id="5484143at2"/>
<dbReference type="InterPro" id="IPR050129">
    <property type="entry name" value="Zn_alcohol_dh"/>
</dbReference>
<evidence type="ECO:0000256" key="3">
    <source>
        <dbReference type="ARBA" id="ARBA00022833"/>
    </source>
</evidence>
<evidence type="ECO:0000259" key="6">
    <source>
        <dbReference type="Pfam" id="PF16912"/>
    </source>
</evidence>
<comment type="cofactor">
    <cofactor evidence="1">
        <name>Zn(2+)</name>
        <dbReference type="ChEBI" id="CHEBI:29105"/>
    </cofactor>
</comment>
<dbReference type="SUPFAM" id="SSF50129">
    <property type="entry name" value="GroES-like"/>
    <property type="match status" value="1"/>
</dbReference>
<dbReference type="SUPFAM" id="SSF51735">
    <property type="entry name" value="NAD(P)-binding Rossmann-fold domains"/>
    <property type="match status" value="1"/>
</dbReference>
<dbReference type="InterPro" id="IPR036291">
    <property type="entry name" value="NAD(P)-bd_dom_sf"/>
</dbReference>
<dbReference type="Pfam" id="PF08240">
    <property type="entry name" value="ADH_N"/>
    <property type="match status" value="1"/>
</dbReference>
<keyword evidence="3" id="KW-0862">Zinc</keyword>
<dbReference type="STRING" id="1121391.SAMN02745206_00234"/>
<accession>A0A1M4TA29</accession>
<dbReference type="GO" id="GO:0046872">
    <property type="term" value="F:metal ion binding"/>
    <property type="evidence" value="ECO:0007669"/>
    <property type="project" value="UniProtKB-KW"/>
</dbReference>
<dbReference type="Gene3D" id="3.40.50.720">
    <property type="entry name" value="NAD(P)-binding Rossmann-like Domain"/>
    <property type="match status" value="1"/>
</dbReference>
<dbReference type="InterPro" id="IPR031640">
    <property type="entry name" value="Glu_dehyd_C"/>
</dbReference>
<keyword evidence="2" id="KW-0479">Metal-binding</keyword>
<dbReference type="PANTHER" id="PTHR43401:SF2">
    <property type="entry name" value="L-THREONINE 3-DEHYDROGENASE"/>
    <property type="match status" value="1"/>
</dbReference>
<evidence type="ECO:0000256" key="1">
    <source>
        <dbReference type="ARBA" id="ARBA00001947"/>
    </source>
</evidence>
<feature type="domain" description="Glucose dehydrogenase C-terminal" evidence="6">
    <location>
        <begin position="116"/>
        <end position="308"/>
    </location>
</feature>
<evidence type="ECO:0000256" key="4">
    <source>
        <dbReference type="ARBA" id="ARBA00023002"/>
    </source>
</evidence>
<dbReference type="InterPro" id="IPR011032">
    <property type="entry name" value="GroES-like_sf"/>
</dbReference>
<evidence type="ECO:0000256" key="2">
    <source>
        <dbReference type="ARBA" id="ARBA00022723"/>
    </source>
</evidence>